<protein>
    <submittedName>
        <fullName evidence="1">Uncharacterized protein</fullName>
    </submittedName>
</protein>
<dbReference type="EMBL" id="CP031305">
    <property type="protein sequence ID" value="QCC55549.1"/>
    <property type="molecule type" value="Genomic_DNA"/>
</dbReference>
<dbReference type="GeneID" id="39852447"/>
<dbReference type="AlphaFoldDB" id="A0A4D6HNL5"/>
<proteinExistence type="predicted"/>
<evidence type="ECO:0000313" key="1">
    <source>
        <dbReference type="EMBL" id="QCC55549.1"/>
    </source>
</evidence>
<dbReference type="KEGG" id="nbg:DV706_14365"/>
<name>A0A4D6HNL5_9EURY</name>
<dbReference type="InterPro" id="IPR045396">
    <property type="entry name" value="DUF6517"/>
</dbReference>
<evidence type="ECO:0000313" key="2">
    <source>
        <dbReference type="Proteomes" id="UP000296822"/>
    </source>
</evidence>
<dbReference type="Pfam" id="PF20127">
    <property type="entry name" value="DUF6517"/>
    <property type="match status" value="1"/>
</dbReference>
<dbReference type="RefSeq" id="WP_006065759.1">
    <property type="nucleotide sequence ID" value="NZ_CP031305.1"/>
</dbReference>
<reference evidence="1 2" key="1">
    <citation type="journal article" date="2019" name="Nat. Commun.">
        <title>A new type of DNA phosphorothioation-based antiviral system in archaea.</title>
        <authorList>
            <person name="Xiong L."/>
            <person name="Liu S."/>
            <person name="Chen S."/>
            <person name="Xiao Y."/>
            <person name="Zhu B."/>
            <person name="Gao Y."/>
            <person name="Zhang Y."/>
            <person name="Chen B."/>
            <person name="Luo J."/>
            <person name="Deng Z."/>
            <person name="Chen X."/>
            <person name="Wang L."/>
            <person name="Chen S."/>
        </authorList>
    </citation>
    <scope>NUCLEOTIDE SEQUENCE [LARGE SCALE GENOMIC DNA]</scope>
    <source>
        <strain evidence="1 2">JCM 10635</strain>
    </source>
</reference>
<dbReference type="Proteomes" id="UP000296822">
    <property type="component" value="Chromosome"/>
</dbReference>
<gene>
    <name evidence="1" type="ORF">DV706_14365</name>
</gene>
<accession>A0A4D6HNL5</accession>
<organism evidence="1 2">
    <name type="scientific">Natronorubrum bangense</name>
    <dbReference type="NCBI Taxonomy" id="61858"/>
    <lineage>
        <taxon>Archaea</taxon>
        <taxon>Methanobacteriati</taxon>
        <taxon>Methanobacteriota</taxon>
        <taxon>Stenosarchaea group</taxon>
        <taxon>Halobacteria</taxon>
        <taxon>Halobacteriales</taxon>
        <taxon>Natrialbaceae</taxon>
        <taxon>Natronorubrum</taxon>
    </lineage>
</organism>
<dbReference type="PROSITE" id="PS51318">
    <property type="entry name" value="TAT"/>
    <property type="match status" value="1"/>
</dbReference>
<sequence length="217" mass="24049">MTYSRRRLLAAGATGTLALTAGCLDFVRGTGPLELEAQRVAPTDEALAETGYEESEITDRSIDETIELGVERDVRATVWTSIYSKTVDYQGHEYEGSSFVAVSIPDYSVLGYSANPVGNMDNEELLEEFLDELDDDHSVENITHQESFSLDILEESRDVDVFEGETEFRGELLDIEITLTSFSHEDDILVLIGTYPAPLAEESANTELLMESVEHPV</sequence>
<dbReference type="InterPro" id="IPR006311">
    <property type="entry name" value="TAT_signal"/>
</dbReference>
<dbReference type="PROSITE" id="PS51257">
    <property type="entry name" value="PROKAR_LIPOPROTEIN"/>
    <property type="match status" value="1"/>
</dbReference>